<evidence type="ECO:0000256" key="1">
    <source>
        <dbReference type="ARBA" id="ARBA00004123"/>
    </source>
</evidence>
<evidence type="ECO:0000256" key="2">
    <source>
        <dbReference type="ARBA" id="ARBA00022682"/>
    </source>
</evidence>
<feature type="compositionally biased region" description="Pro residues" evidence="8">
    <location>
        <begin position="92"/>
        <end position="110"/>
    </location>
</feature>
<dbReference type="Proteomes" id="UP001179952">
    <property type="component" value="Unassembled WGS sequence"/>
</dbReference>
<dbReference type="FunFam" id="1.20.5.170:FF:000036">
    <property type="entry name" value="ABSCISIC ACID-INSENSITIVE 5-like protein 2"/>
    <property type="match status" value="1"/>
</dbReference>
<dbReference type="GO" id="GO:0045893">
    <property type="term" value="P:positive regulation of DNA-templated transcription"/>
    <property type="evidence" value="ECO:0007669"/>
    <property type="project" value="InterPro"/>
</dbReference>
<evidence type="ECO:0000256" key="8">
    <source>
        <dbReference type="SAM" id="MobiDB-lite"/>
    </source>
</evidence>
<evidence type="ECO:0000256" key="6">
    <source>
        <dbReference type="ARBA" id="ARBA00023242"/>
    </source>
</evidence>
<keyword evidence="4" id="KW-0238">DNA-binding</keyword>
<dbReference type="AlphaFoldDB" id="A0AAV9B862"/>
<dbReference type="SMART" id="SM00338">
    <property type="entry name" value="BRLZ"/>
    <property type="match status" value="1"/>
</dbReference>
<keyword evidence="7" id="KW-0175">Coiled coil</keyword>
<evidence type="ECO:0000313" key="10">
    <source>
        <dbReference type="EMBL" id="KAK1272498.1"/>
    </source>
</evidence>
<dbReference type="GO" id="GO:0005634">
    <property type="term" value="C:nucleus"/>
    <property type="evidence" value="ECO:0007669"/>
    <property type="project" value="UniProtKB-SubCell"/>
</dbReference>
<dbReference type="CDD" id="cd14707">
    <property type="entry name" value="bZIP_plant_BZIP46"/>
    <property type="match status" value="1"/>
</dbReference>
<evidence type="ECO:0000313" key="11">
    <source>
        <dbReference type="Proteomes" id="UP001179952"/>
    </source>
</evidence>
<dbReference type="Pfam" id="PF00170">
    <property type="entry name" value="bZIP_1"/>
    <property type="match status" value="1"/>
</dbReference>
<evidence type="ECO:0000256" key="4">
    <source>
        <dbReference type="ARBA" id="ARBA00023125"/>
    </source>
</evidence>
<dbReference type="SUPFAM" id="SSF57959">
    <property type="entry name" value="Leucine zipper domain"/>
    <property type="match status" value="1"/>
</dbReference>
<keyword evidence="2" id="KW-0938">Abscisic acid signaling pathway</keyword>
<dbReference type="InterPro" id="IPR046347">
    <property type="entry name" value="bZIP_sf"/>
</dbReference>
<dbReference type="GO" id="GO:0009738">
    <property type="term" value="P:abscisic acid-activated signaling pathway"/>
    <property type="evidence" value="ECO:0007669"/>
    <property type="project" value="UniProtKB-KW"/>
</dbReference>
<feature type="compositionally biased region" description="Low complexity" evidence="8">
    <location>
        <begin position="10"/>
        <end position="39"/>
    </location>
</feature>
<dbReference type="EMBL" id="JAUJYN010000004">
    <property type="protein sequence ID" value="KAK1272498.1"/>
    <property type="molecule type" value="Genomic_DNA"/>
</dbReference>
<comment type="caution">
    <text evidence="10">The sequence shown here is derived from an EMBL/GenBank/DDBJ whole genome shotgun (WGS) entry which is preliminary data.</text>
</comment>
<dbReference type="GO" id="GO:0003700">
    <property type="term" value="F:DNA-binding transcription factor activity"/>
    <property type="evidence" value="ECO:0007669"/>
    <property type="project" value="InterPro"/>
</dbReference>
<name>A0AAV9B862_ACOGR</name>
<keyword evidence="3" id="KW-0805">Transcription regulation</keyword>
<keyword evidence="5" id="KW-0804">Transcription</keyword>
<keyword evidence="6" id="KW-0539">Nucleus</keyword>
<dbReference type="GO" id="GO:0003677">
    <property type="term" value="F:DNA binding"/>
    <property type="evidence" value="ECO:0007669"/>
    <property type="project" value="UniProtKB-KW"/>
</dbReference>
<reference evidence="10" key="2">
    <citation type="submission" date="2023-06" db="EMBL/GenBank/DDBJ databases">
        <authorList>
            <person name="Ma L."/>
            <person name="Liu K.-W."/>
            <person name="Li Z."/>
            <person name="Hsiao Y.-Y."/>
            <person name="Qi Y."/>
            <person name="Fu T."/>
            <person name="Tang G."/>
            <person name="Zhang D."/>
            <person name="Sun W.-H."/>
            <person name="Liu D.-K."/>
            <person name="Li Y."/>
            <person name="Chen G.-Z."/>
            <person name="Liu X.-D."/>
            <person name="Liao X.-Y."/>
            <person name="Jiang Y.-T."/>
            <person name="Yu X."/>
            <person name="Hao Y."/>
            <person name="Huang J."/>
            <person name="Zhao X.-W."/>
            <person name="Ke S."/>
            <person name="Chen Y.-Y."/>
            <person name="Wu W.-L."/>
            <person name="Hsu J.-L."/>
            <person name="Lin Y.-F."/>
            <person name="Huang M.-D."/>
            <person name="Li C.-Y."/>
            <person name="Huang L."/>
            <person name="Wang Z.-W."/>
            <person name="Zhao X."/>
            <person name="Zhong W.-Y."/>
            <person name="Peng D.-H."/>
            <person name="Ahmad S."/>
            <person name="Lan S."/>
            <person name="Zhang J.-S."/>
            <person name="Tsai W.-C."/>
            <person name="Van De Peer Y."/>
            <person name="Liu Z.-J."/>
        </authorList>
    </citation>
    <scope>NUCLEOTIDE SEQUENCE</scope>
    <source>
        <strain evidence="10">SCP</strain>
        <tissue evidence="10">Leaves</tissue>
    </source>
</reference>
<dbReference type="Gene3D" id="1.20.5.170">
    <property type="match status" value="1"/>
</dbReference>
<reference evidence="10" key="1">
    <citation type="journal article" date="2023" name="Nat. Commun.">
        <title>Diploid and tetraploid genomes of Acorus and the evolution of monocots.</title>
        <authorList>
            <person name="Ma L."/>
            <person name="Liu K.W."/>
            <person name="Li Z."/>
            <person name="Hsiao Y.Y."/>
            <person name="Qi Y."/>
            <person name="Fu T."/>
            <person name="Tang G.D."/>
            <person name="Zhang D."/>
            <person name="Sun W.H."/>
            <person name="Liu D.K."/>
            <person name="Li Y."/>
            <person name="Chen G.Z."/>
            <person name="Liu X.D."/>
            <person name="Liao X.Y."/>
            <person name="Jiang Y.T."/>
            <person name="Yu X."/>
            <person name="Hao Y."/>
            <person name="Huang J."/>
            <person name="Zhao X.W."/>
            <person name="Ke S."/>
            <person name="Chen Y.Y."/>
            <person name="Wu W.L."/>
            <person name="Hsu J.L."/>
            <person name="Lin Y.F."/>
            <person name="Huang M.D."/>
            <person name="Li C.Y."/>
            <person name="Huang L."/>
            <person name="Wang Z.W."/>
            <person name="Zhao X."/>
            <person name="Zhong W.Y."/>
            <person name="Peng D.H."/>
            <person name="Ahmad S."/>
            <person name="Lan S."/>
            <person name="Zhang J.S."/>
            <person name="Tsai W.C."/>
            <person name="Van de Peer Y."/>
            <person name="Liu Z.J."/>
        </authorList>
    </citation>
    <scope>NUCLEOTIDE SEQUENCE</scope>
    <source>
        <strain evidence="10">SCP</strain>
    </source>
</reference>
<evidence type="ECO:0000256" key="7">
    <source>
        <dbReference type="SAM" id="Coils"/>
    </source>
</evidence>
<accession>A0AAV9B862</accession>
<dbReference type="PANTHER" id="PTHR22952:SF433">
    <property type="entry name" value="PROTEIN FD"/>
    <property type="match status" value="1"/>
</dbReference>
<keyword evidence="11" id="KW-1185">Reference proteome</keyword>
<feature type="compositionally biased region" description="Basic residues" evidence="8">
    <location>
        <begin position="58"/>
        <end position="75"/>
    </location>
</feature>
<dbReference type="PANTHER" id="PTHR22952">
    <property type="entry name" value="CAMP-RESPONSE ELEMENT BINDING PROTEIN-RELATED"/>
    <property type="match status" value="1"/>
</dbReference>
<protein>
    <submittedName>
        <fullName evidence="10">Protein FD</fullName>
    </submittedName>
</protein>
<proteinExistence type="predicted"/>
<dbReference type="PROSITE" id="PS50217">
    <property type="entry name" value="BZIP"/>
    <property type="match status" value="1"/>
</dbReference>
<dbReference type="InterPro" id="IPR004827">
    <property type="entry name" value="bZIP"/>
</dbReference>
<evidence type="ECO:0000259" key="9">
    <source>
        <dbReference type="PROSITE" id="PS50217"/>
    </source>
</evidence>
<organism evidence="10 11">
    <name type="scientific">Acorus gramineus</name>
    <name type="common">Dwarf sweet flag</name>
    <dbReference type="NCBI Taxonomy" id="55184"/>
    <lineage>
        <taxon>Eukaryota</taxon>
        <taxon>Viridiplantae</taxon>
        <taxon>Streptophyta</taxon>
        <taxon>Embryophyta</taxon>
        <taxon>Tracheophyta</taxon>
        <taxon>Spermatophyta</taxon>
        <taxon>Magnoliopsida</taxon>
        <taxon>Liliopsida</taxon>
        <taxon>Acoraceae</taxon>
        <taxon>Acorus</taxon>
    </lineage>
</organism>
<evidence type="ECO:0000256" key="5">
    <source>
        <dbReference type="ARBA" id="ARBA00023163"/>
    </source>
</evidence>
<sequence length="238" mass="26412">MSSTIITKNPTLPSMSSPESSSFSSSSPTTTTITTTTTPLSRKTMEEVWKDISLSNLHPHHSNPTNHHHHHHNHPFFRSSMSLQDFLSRPFRTPPPSPPPPPPPPPPLPLPQTMLSLNSNPNCFRYMDPFQAPNHGHSAAAAASFIASSGVSFEAGAVGSSQGLFSLYKRRLPEQDGISGDQRHKRMIKNRESAARSRARKQAYTTELENEAQKLTAENVKLRKQAEEVLQILFKSLF</sequence>
<feature type="coiled-coil region" evidence="7">
    <location>
        <begin position="205"/>
        <end position="232"/>
    </location>
</feature>
<gene>
    <name evidence="10" type="ORF">QJS04_geneDACA009643</name>
</gene>
<feature type="region of interest" description="Disordered" evidence="8">
    <location>
        <begin position="1"/>
        <end position="111"/>
    </location>
</feature>
<dbReference type="InterPro" id="IPR043452">
    <property type="entry name" value="BZIP46-like"/>
</dbReference>
<feature type="domain" description="BZIP" evidence="9">
    <location>
        <begin position="180"/>
        <end position="229"/>
    </location>
</feature>
<evidence type="ECO:0000256" key="3">
    <source>
        <dbReference type="ARBA" id="ARBA00023015"/>
    </source>
</evidence>
<comment type="subcellular location">
    <subcellularLocation>
        <location evidence="1">Nucleus</location>
    </subcellularLocation>
</comment>
<dbReference type="PROSITE" id="PS00036">
    <property type="entry name" value="BZIP_BASIC"/>
    <property type="match status" value="1"/>
</dbReference>